<proteinExistence type="predicted"/>
<evidence type="ECO:0000313" key="1">
    <source>
        <dbReference type="EMBL" id="NWJ58006.1"/>
    </source>
</evidence>
<evidence type="ECO:0000313" key="2">
    <source>
        <dbReference type="Proteomes" id="UP000575480"/>
    </source>
</evidence>
<name>A0A7K4MXI5_9ARCH</name>
<dbReference type="EMBL" id="JACATH010000042">
    <property type="protein sequence ID" value="NWJ58006.1"/>
    <property type="molecule type" value="Genomic_DNA"/>
</dbReference>
<reference evidence="1 2" key="1">
    <citation type="journal article" date="2019" name="Environ. Microbiol.">
        <title>Genomics insights into ecotype formation of ammonia-oxidizing archaea in the deep ocean.</title>
        <authorList>
            <person name="Wang Y."/>
            <person name="Huang J.M."/>
            <person name="Cui G.J."/>
            <person name="Nunoura T."/>
            <person name="Takaki Y."/>
            <person name="Li W.L."/>
            <person name="Li J."/>
            <person name="Gao Z.M."/>
            <person name="Takai K."/>
            <person name="Zhang A.Q."/>
            <person name="Stepanauskas R."/>
        </authorList>
    </citation>
    <scope>NUCLEOTIDE SEQUENCE [LARGE SCALE GENOMIC DNA]</scope>
    <source>
        <strain evidence="1 2">L15a</strain>
    </source>
</reference>
<organism evidence="1 2">
    <name type="scientific">Marine Group I thaumarchaeote</name>
    <dbReference type="NCBI Taxonomy" id="2511932"/>
    <lineage>
        <taxon>Archaea</taxon>
        <taxon>Nitrososphaerota</taxon>
        <taxon>Marine Group I</taxon>
    </lineage>
</organism>
<comment type="caution">
    <text evidence="1">The sequence shown here is derived from an EMBL/GenBank/DDBJ whole genome shotgun (WGS) entry which is preliminary data.</text>
</comment>
<accession>A0A7K4MXI5</accession>
<dbReference type="Proteomes" id="UP000575480">
    <property type="component" value="Unassembled WGS sequence"/>
</dbReference>
<sequence>MSNIKDRYVFVTDNKDNCQCIGIRGGQFDGVVYKYGLITIPEPPEEDIEKDLTLKFEYDIVSTNNLPAEWFGEEFSNLIGDILVDILDQRMKEGTLEYVTND</sequence>
<dbReference type="AlphaFoldDB" id="A0A7K4MXI5"/>
<protein>
    <submittedName>
        <fullName evidence="1">Uncharacterized protein</fullName>
    </submittedName>
</protein>
<gene>
    <name evidence="1" type="ORF">HX858_09730</name>
</gene>